<proteinExistence type="predicted"/>
<accession>A0A1G2JKS3</accession>
<reference evidence="1 2" key="1">
    <citation type="journal article" date="2016" name="Nat. Commun.">
        <title>Thousands of microbial genomes shed light on interconnected biogeochemical processes in an aquifer system.</title>
        <authorList>
            <person name="Anantharaman K."/>
            <person name="Brown C.T."/>
            <person name="Hug L.A."/>
            <person name="Sharon I."/>
            <person name="Castelle C.J."/>
            <person name="Probst A.J."/>
            <person name="Thomas B.C."/>
            <person name="Singh A."/>
            <person name="Wilkins M.J."/>
            <person name="Karaoz U."/>
            <person name="Brodie E.L."/>
            <person name="Williams K.H."/>
            <person name="Hubbard S.S."/>
            <person name="Banfield J.F."/>
        </authorList>
    </citation>
    <scope>NUCLEOTIDE SEQUENCE [LARGE SCALE GENOMIC DNA]</scope>
</reference>
<dbReference type="Proteomes" id="UP000178935">
    <property type="component" value="Unassembled WGS sequence"/>
</dbReference>
<dbReference type="EMBL" id="MHPU01000039">
    <property type="protein sequence ID" value="OGZ87747.1"/>
    <property type="molecule type" value="Genomic_DNA"/>
</dbReference>
<name>A0A1G2JKS3_9BACT</name>
<protein>
    <submittedName>
        <fullName evidence="1">Uncharacterized protein</fullName>
    </submittedName>
</protein>
<evidence type="ECO:0000313" key="2">
    <source>
        <dbReference type="Proteomes" id="UP000178935"/>
    </source>
</evidence>
<gene>
    <name evidence="1" type="ORF">A2561_03585</name>
</gene>
<sequence>MHNKAYCILNKLYSKEEYEALVPKIIEQMKKAGEYGEFFPPELSPFAYNETLAQDYFPKTKEQVLAMGMRWRDSAEKKYNITMKNNQIPNDIRATSDSILDEIIECAHGGNCSDHCATAFRIIPQELQFLRKMDIPLPRLCPLCRQGERVRLRNPMHLWHRKCMKLGCNNEFETSYAPDRPEIVYCEQCYNNEVA</sequence>
<organism evidence="1 2">
    <name type="scientific">Candidatus Staskawiczbacteria bacterium RIFOXYD1_FULL_32_13</name>
    <dbReference type="NCBI Taxonomy" id="1802234"/>
    <lineage>
        <taxon>Bacteria</taxon>
        <taxon>Candidatus Staskawicziibacteriota</taxon>
    </lineage>
</organism>
<dbReference type="AlphaFoldDB" id="A0A1G2JKS3"/>
<comment type="caution">
    <text evidence="1">The sequence shown here is derived from an EMBL/GenBank/DDBJ whole genome shotgun (WGS) entry which is preliminary data.</text>
</comment>
<evidence type="ECO:0000313" key="1">
    <source>
        <dbReference type="EMBL" id="OGZ87747.1"/>
    </source>
</evidence>